<dbReference type="AlphaFoldDB" id="A0A6I6E1L4"/>
<dbReference type="InterPro" id="IPR007453">
    <property type="entry name" value="DsrC/TusE"/>
</dbReference>
<dbReference type="GO" id="GO:0005737">
    <property type="term" value="C:cytoplasm"/>
    <property type="evidence" value="ECO:0007669"/>
    <property type="project" value="UniProtKB-SubCell"/>
</dbReference>
<reference evidence="4 5" key="1">
    <citation type="submission" date="2019-12" db="EMBL/GenBank/DDBJ databases">
        <title>The complete genome of the thermophilic, anoxygenic phototrophic gammaproteobacterium Thermochromatium tepidum.</title>
        <authorList>
            <person name="Sattley W.M."/>
            <person name="Swingley W.D."/>
            <person name="Burchell B.M."/>
            <person name="Gurbani S.A."/>
            <person name="Kujawa C.M."/>
            <person name="Nuccio D.A."/>
            <person name="Schladweiler J."/>
            <person name="Shaffer K.N."/>
            <person name="Stokes L.M."/>
            <person name="Touchman J.W."/>
            <person name="Blankenship R.E."/>
            <person name="Madigan M.T."/>
        </authorList>
    </citation>
    <scope>NUCLEOTIDE SEQUENCE [LARGE SCALE GENOMIC DNA]</scope>
    <source>
        <strain evidence="4 5">ATCC 43061</strain>
    </source>
</reference>
<evidence type="ECO:0000256" key="1">
    <source>
        <dbReference type="ARBA" id="ARBA00004496"/>
    </source>
</evidence>
<keyword evidence="3" id="KW-0808">Transferase</keyword>
<comment type="function">
    <text evidence="3">Part of a sulfur-relay system.</text>
</comment>
<name>A0A6I6E1L4_THETI</name>
<dbReference type="InterPro" id="IPR042072">
    <property type="entry name" value="DsrC-like_C"/>
</dbReference>
<organism evidence="4 5">
    <name type="scientific">Thermochromatium tepidum ATCC 43061</name>
    <dbReference type="NCBI Taxonomy" id="316276"/>
    <lineage>
        <taxon>Bacteria</taxon>
        <taxon>Pseudomonadati</taxon>
        <taxon>Pseudomonadota</taxon>
        <taxon>Gammaproteobacteria</taxon>
        <taxon>Chromatiales</taxon>
        <taxon>Chromatiaceae</taxon>
        <taxon>Thermochromatium</taxon>
    </lineage>
</organism>
<keyword evidence="2" id="KW-0963">Cytoplasm</keyword>
<evidence type="ECO:0000313" key="4">
    <source>
        <dbReference type="EMBL" id="QGU32825.1"/>
    </source>
</evidence>
<dbReference type="OrthoDB" id="9786347at2"/>
<dbReference type="PANTHER" id="PTHR37010:SF1">
    <property type="entry name" value="SULFURTRANSFERASE TUSE"/>
    <property type="match status" value="1"/>
</dbReference>
<dbReference type="NCBIfam" id="TIGR03342">
    <property type="entry name" value="dsrC_tusE_dsvC"/>
    <property type="match status" value="1"/>
</dbReference>
<dbReference type="InterPro" id="IPR043163">
    <property type="entry name" value="DsrC-like_N"/>
</dbReference>
<dbReference type="PIRSF" id="PIRSF006223">
    <property type="entry name" value="DsrC_TusE"/>
    <property type="match status" value="1"/>
</dbReference>
<evidence type="ECO:0000256" key="3">
    <source>
        <dbReference type="PIRNR" id="PIRNR006223"/>
    </source>
</evidence>
<dbReference type="SUPFAM" id="SSF69721">
    <property type="entry name" value="DsrC, the gamma subunit of dissimilatory sulfite reductase"/>
    <property type="match status" value="1"/>
</dbReference>
<comment type="similarity">
    <text evidence="3">Belongs to the dsrC/tusE family.</text>
</comment>
<dbReference type="Gene3D" id="3.30.1420.10">
    <property type="match status" value="1"/>
</dbReference>
<gene>
    <name evidence="4" type="primary">tusE</name>
    <name evidence="4" type="ORF">E6P07_07420</name>
</gene>
<dbReference type="GO" id="GO:0016740">
    <property type="term" value="F:transferase activity"/>
    <property type="evidence" value="ECO:0007669"/>
    <property type="project" value="UniProtKB-KW"/>
</dbReference>
<dbReference type="KEGG" id="ttp:E6P07_07420"/>
<keyword evidence="5" id="KW-1185">Reference proteome</keyword>
<proteinExistence type="inferred from homology"/>
<dbReference type="Gene3D" id="1.10.10.370">
    <property type="entry name" value="DsrC-like protein, C-terminal domain"/>
    <property type="match status" value="1"/>
</dbReference>
<dbReference type="EMBL" id="CP039268">
    <property type="protein sequence ID" value="QGU32825.1"/>
    <property type="molecule type" value="Genomic_DNA"/>
</dbReference>
<dbReference type="GO" id="GO:0097163">
    <property type="term" value="F:sulfur carrier activity"/>
    <property type="evidence" value="ECO:0007669"/>
    <property type="project" value="TreeGrafter"/>
</dbReference>
<sequence>MFTTTTELAGRTLEFNKAGYLVSFDDWDREIAQALASQEGLALTERHWKVIEFLRAYYRIHEIPPSPRVIIQAIGQELSVYGPYTRKHLEALFLNGGCKQACRIAGLPRAYCQFC</sequence>
<dbReference type="Pfam" id="PF04358">
    <property type="entry name" value="DsrC"/>
    <property type="match status" value="1"/>
</dbReference>
<evidence type="ECO:0000256" key="2">
    <source>
        <dbReference type="ARBA" id="ARBA00022490"/>
    </source>
</evidence>
<dbReference type="RefSeq" id="WP_153975019.1">
    <property type="nucleotide sequence ID" value="NZ_CP039268.1"/>
</dbReference>
<protein>
    <recommendedName>
        <fullName evidence="3">Sulfurtransferase</fullName>
        <ecNumber evidence="3">2.8.1.-</ecNumber>
    </recommendedName>
</protein>
<comment type="subcellular location">
    <subcellularLocation>
        <location evidence="1">Cytoplasm</location>
    </subcellularLocation>
</comment>
<evidence type="ECO:0000313" key="5">
    <source>
        <dbReference type="Proteomes" id="UP000426424"/>
    </source>
</evidence>
<dbReference type="Proteomes" id="UP000426424">
    <property type="component" value="Chromosome"/>
</dbReference>
<dbReference type="InterPro" id="IPR025526">
    <property type="entry name" value="DsrC-like_dom_sf"/>
</dbReference>
<dbReference type="PANTHER" id="PTHR37010">
    <property type="entry name" value="SULFURTRANSFERASE TUSE"/>
    <property type="match status" value="1"/>
</dbReference>
<dbReference type="EC" id="2.8.1.-" evidence="3"/>
<dbReference type="GO" id="GO:0002143">
    <property type="term" value="P:tRNA wobble position uridine thiolation"/>
    <property type="evidence" value="ECO:0007669"/>
    <property type="project" value="TreeGrafter"/>
</dbReference>
<accession>A0A6I6E1L4</accession>